<protein>
    <recommendedName>
        <fullName evidence="4">Condensation domain-containing protein</fullName>
    </recommendedName>
</protein>
<reference evidence="3" key="1">
    <citation type="journal article" date="2017" name="Genome Biol.">
        <title>Comparative genomics reveals high biological diversity and specific adaptations in the industrially and medically important fungal genus Aspergillus.</title>
        <authorList>
            <person name="de Vries R.P."/>
            <person name="Riley R."/>
            <person name="Wiebenga A."/>
            <person name="Aguilar-Osorio G."/>
            <person name="Amillis S."/>
            <person name="Uchima C.A."/>
            <person name="Anderluh G."/>
            <person name="Asadollahi M."/>
            <person name="Askin M."/>
            <person name="Barry K."/>
            <person name="Battaglia E."/>
            <person name="Bayram O."/>
            <person name="Benocci T."/>
            <person name="Braus-Stromeyer S.A."/>
            <person name="Caldana C."/>
            <person name="Canovas D."/>
            <person name="Cerqueira G.C."/>
            <person name="Chen F."/>
            <person name="Chen W."/>
            <person name="Choi C."/>
            <person name="Clum A."/>
            <person name="Dos Santos R.A."/>
            <person name="Damasio A.R."/>
            <person name="Diallinas G."/>
            <person name="Emri T."/>
            <person name="Fekete E."/>
            <person name="Flipphi M."/>
            <person name="Freyberg S."/>
            <person name="Gallo A."/>
            <person name="Gournas C."/>
            <person name="Habgood R."/>
            <person name="Hainaut M."/>
            <person name="Harispe M.L."/>
            <person name="Henrissat B."/>
            <person name="Hilden K.S."/>
            <person name="Hope R."/>
            <person name="Hossain A."/>
            <person name="Karabika E."/>
            <person name="Karaffa L."/>
            <person name="Karanyi Z."/>
            <person name="Krasevec N."/>
            <person name="Kuo A."/>
            <person name="Kusch H."/>
            <person name="LaButti K."/>
            <person name="Lagendijk E.L."/>
            <person name="Lapidus A."/>
            <person name="Levasseur A."/>
            <person name="Lindquist E."/>
            <person name="Lipzen A."/>
            <person name="Logrieco A.F."/>
            <person name="MacCabe A."/>
            <person name="Maekelae M.R."/>
            <person name="Malavazi I."/>
            <person name="Melin P."/>
            <person name="Meyer V."/>
            <person name="Mielnichuk N."/>
            <person name="Miskei M."/>
            <person name="Molnar A.P."/>
            <person name="Mule G."/>
            <person name="Ngan C.Y."/>
            <person name="Orejas M."/>
            <person name="Orosz E."/>
            <person name="Ouedraogo J.P."/>
            <person name="Overkamp K.M."/>
            <person name="Park H.-S."/>
            <person name="Perrone G."/>
            <person name="Piumi F."/>
            <person name="Punt P.J."/>
            <person name="Ram A.F."/>
            <person name="Ramon A."/>
            <person name="Rauscher S."/>
            <person name="Record E."/>
            <person name="Riano-Pachon D.M."/>
            <person name="Robert V."/>
            <person name="Roehrig J."/>
            <person name="Ruller R."/>
            <person name="Salamov A."/>
            <person name="Salih N.S."/>
            <person name="Samson R.A."/>
            <person name="Sandor E."/>
            <person name="Sanguinetti M."/>
            <person name="Schuetze T."/>
            <person name="Sepcic K."/>
            <person name="Shelest E."/>
            <person name="Sherlock G."/>
            <person name="Sophianopoulou V."/>
            <person name="Squina F.M."/>
            <person name="Sun H."/>
            <person name="Susca A."/>
            <person name="Todd R.B."/>
            <person name="Tsang A."/>
            <person name="Unkles S.E."/>
            <person name="van de Wiele N."/>
            <person name="van Rossen-Uffink D."/>
            <person name="Oliveira J.V."/>
            <person name="Vesth T.C."/>
            <person name="Visser J."/>
            <person name="Yu J.-H."/>
            <person name="Zhou M."/>
            <person name="Andersen M.R."/>
            <person name="Archer D.B."/>
            <person name="Baker S.E."/>
            <person name="Benoit I."/>
            <person name="Brakhage A.A."/>
            <person name="Braus G.H."/>
            <person name="Fischer R."/>
            <person name="Frisvad J.C."/>
            <person name="Goldman G.H."/>
            <person name="Houbraken J."/>
            <person name="Oakley B."/>
            <person name="Pocsi I."/>
            <person name="Scazzocchio C."/>
            <person name="Seiboth B."/>
            <person name="vanKuyk P.A."/>
            <person name="Wortman J."/>
            <person name="Dyer P.S."/>
            <person name="Grigoriev I.V."/>
        </authorList>
    </citation>
    <scope>NUCLEOTIDE SEQUENCE [LARGE SCALE GENOMIC DNA]</scope>
    <source>
        <strain evidence="3">CBS 583.65</strain>
    </source>
</reference>
<keyword evidence="3" id="KW-1185">Reference proteome</keyword>
<evidence type="ECO:0000256" key="1">
    <source>
        <dbReference type="SAM" id="MobiDB-lite"/>
    </source>
</evidence>
<dbReference type="Gene3D" id="3.30.559.10">
    <property type="entry name" value="Chloramphenicol acetyltransferase-like domain"/>
    <property type="match status" value="1"/>
</dbReference>
<accession>A0A1L9Q241</accession>
<sequence length="511" mass="56547">MAPPAQQPVSSPNEPQPYVHNGWRQVVHGQWTRETTGGETGISYNQNVRDGHTELTTSLTFSTSLSTTELIQRVRNAWLVCHASHPEVAIQLSTGTEIPQIMTFDTLQSEADAEAWLQETLHVVADQQAPDVARMTYSRRLPTKGKRSMLYLVTAGAAYPEYPNRHCFVWNFGHTMADAYSVVLFNNYLLRTLTQVPGDRNLAVSELDYSGLASRLPVTPITPYEQEHQPTREQREEAIAGAIAQAELYSSKMDKSIAMYPEPDAASRAHGTYCIRLQYEVAESKALLAALQEQKLSITFAAAAATVLAIKQTYGKGHETGALLGMTRNARRWVKTELREGGGHRVPCASDVVFLWIPFKKEYFTGSIRDTILHLGRAIRSELGPHLTSPHYMASLSFTADRFISGLAAEGEPVPAPQAPGFSPQGAVPLSREFSSQTATVQVHDMLHSGRQINPSAWVGMFSLWERISLSMGFDMKYYDPRSMEEFMALVKSNLGSVIPGRFVGGVSSRL</sequence>
<dbReference type="EMBL" id="KV878138">
    <property type="protein sequence ID" value="OJJ07840.1"/>
    <property type="molecule type" value="Genomic_DNA"/>
</dbReference>
<evidence type="ECO:0000313" key="2">
    <source>
        <dbReference type="EMBL" id="OJJ07840.1"/>
    </source>
</evidence>
<dbReference type="PANTHER" id="PTHR42034:SF2">
    <property type="entry name" value="ACYL-COA-DEPENDENT ACYLTRANSFERASE MAC1"/>
    <property type="match status" value="1"/>
</dbReference>
<dbReference type="InterPro" id="IPR023213">
    <property type="entry name" value="CAT-like_dom_sf"/>
</dbReference>
<organism evidence="2 3">
    <name type="scientific">Aspergillus versicolor CBS 583.65</name>
    <dbReference type="NCBI Taxonomy" id="1036611"/>
    <lineage>
        <taxon>Eukaryota</taxon>
        <taxon>Fungi</taxon>
        <taxon>Dikarya</taxon>
        <taxon>Ascomycota</taxon>
        <taxon>Pezizomycotina</taxon>
        <taxon>Eurotiomycetes</taxon>
        <taxon>Eurotiomycetidae</taxon>
        <taxon>Eurotiales</taxon>
        <taxon>Aspergillaceae</taxon>
        <taxon>Aspergillus</taxon>
        <taxon>Aspergillus subgen. Nidulantes</taxon>
    </lineage>
</organism>
<gene>
    <name evidence="2" type="ORF">ASPVEDRAFT_143340</name>
</gene>
<dbReference type="GeneID" id="63723415"/>
<dbReference type="Proteomes" id="UP000184073">
    <property type="component" value="Unassembled WGS sequence"/>
</dbReference>
<evidence type="ECO:0008006" key="4">
    <source>
        <dbReference type="Google" id="ProtNLM"/>
    </source>
</evidence>
<dbReference type="Gene3D" id="3.30.559.30">
    <property type="entry name" value="Nonribosomal peptide synthetase, condensation domain"/>
    <property type="match status" value="1"/>
</dbReference>
<dbReference type="OrthoDB" id="1862401at2759"/>
<evidence type="ECO:0000313" key="3">
    <source>
        <dbReference type="Proteomes" id="UP000184073"/>
    </source>
</evidence>
<feature type="region of interest" description="Disordered" evidence="1">
    <location>
        <begin position="1"/>
        <end position="20"/>
    </location>
</feature>
<proteinExistence type="predicted"/>
<dbReference type="VEuPathDB" id="FungiDB:ASPVEDRAFT_143340"/>
<dbReference type="PANTHER" id="PTHR42034">
    <property type="entry name" value="CHROMOSOME 7, WHOLE GENOME SHOTGUN SEQUENCE-RELATED"/>
    <property type="match status" value="1"/>
</dbReference>
<dbReference type="RefSeq" id="XP_040673602.1">
    <property type="nucleotide sequence ID" value="XM_040807904.1"/>
</dbReference>
<name>A0A1L9Q241_ASPVE</name>
<dbReference type="AlphaFoldDB" id="A0A1L9Q241"/>